<feature type="coiled-coil region" evidence="1">
    <location>
        <begin position="100"/>
        <end position="130"/>
    </location>
</feature>
<gene>
    <name evidence="3" type="ORF">MSSIT_1302</name>
</gene>
<evidence type="ECO:0000313" key="4">
    <source>
        <dbReference type="Proteomes" id="UP000033111"/>
    </source>
</evidence>
<name>A0A0E3L873_9EURY</name>
<protein>
    <submittedName>
        <fullName evidence="3">ATPase involved in DNA repair</fullName>
    </submittedName>
</protein>
<dbReference type="PROSITE" id="PS51257">
    <property type="entry name" value="PROKAR_LIPOPROTEIN"/>
    <property type="match status" value="1"/>
</dbReference>
<feature type="region of interest" description="Disordered" evidence="2">
    <location>
        <begin position="323"/>
        <end position="349"/>
    </location>
</feature>
<reference evidence="3 4" key="1">
    <citation type="submission" date="2014-07" db="EMBL/GenBank/DDBJ databases">
        <title>Methanogenic archaea and the global carbon cycle.</title>
        <authorList>
            <person name="Henriksen J.R."/>
            <person name="Luke J."/>
            <person name="Reinhart S."/>
            <person name="Benedict M.N."/>
            <person name="Youngblut N.D."/>
            <person name="Metcalf M.E."/>
            <person name="Whitaker R.J."/>
            <person name="Metcalf W.W."/>
        </authorList>
    </citation>
    <scope>NUCLEOTIDE SEQUENCE [LARGE SCALE GENOMIC DNA]</scope>
    <source>
        <strain evidence="3 4">T4/M</strain>
    </source>
</reference>
<evidence type="ECO:0000313" key="3">
    <source>
        <dbReference type="EMBL" id="AKB28021.1"/>
    </source>
</evidence>
<dbReference type="AlphaFoldDB" id="A0A0E3L873"/>
<dbReference type="HOGENOM" id="CLU_812837_0_0_2"/>
<dbReference type="PATRIC" id="fig|1434120.4.peg.1666"/>
<proteinExistence type="predicted"/>
<dbReference type="EMBL" id="CP009506">
    <property type="protein sequence ID" value="AKB28021.1"/>
    <property type="molecule type" value="Genomic_DNA"/>
</dbReference>
<accession>A0A0E3L873</accession>
<keyword evidence="1" id="KW-0175">Coiled coil</keyword>
<keyword evidence="4" id="KW-1185">Reference proteome</keyword>
<evidence type="ECO:0000256" key="2">
    <source>
        <dbReference type="SAM" id="MobiDB-lite"/>
    </source>
</evidence>
<sequence length="349" mass="38668">MKIKLLSLILIIMGVLVTSGCVDSQAQPYTNSQVQPYTKVPGDLYRSIFYPYAGLLTSHPPLNPDVDGPPSLRDATHLLDENIGKAEFIAEKIEPGIQYFKEQGKDVSRLEALLEEYKRLIEEAKIYRALAASESGEDYVISEMNEASEDGMTVESSEKEYLIQSQKSMIQANLVLKDIFDEFKRLMPGSVELNETARLNAEGEGRVTLMGGFDLSLHLQGGEIAIMDLSPDSVMQIEGDYTVEIKDGRQENILIYHIRSADVEISGAQKTLLLIGENITVESEGEGYAVFFGNGTYTVEGAAGTKPEEQWASEVLLVAEMGPDKPERTENKFSPVGMHVQENGRKELY</sequence>
<dbReference type="KEGG" id="msw:MSSIT_1302"/>
<dbReference type="OrthoDB" id="136529at2157"/>
<organism evidence="3 4">
    <name type="scientific">Methanosarcina siciliae T4/M</name>
    <dbReference type="NCBI Taxonomy" id="1434120"/>
    <lineage>
        <taxon>Archaea</taxon>
        <taxon>Methanobacteriati</taxon>
        <taxon>Methanobacteriota</taxon>
        <taxon>Stenosarchaea group</taxon>
        <taxon>Methanomicrobia</taxon>
        <taxon>Methanosarcinales</taxon>
        <taxon>Methanosarcinaceae</taxon>
        <taxon>Methanosarcina</taxon>
    </lineage>
</organism>
<dbReference type="Proteomes" id="UP000033111">
    <property type="component" value="Chromosome"/>
</dbReference>
<evidence type="ECO:0000256" key="1">
    <source>
        <dbReference type="SAM" id="Coils"/>
    </source>
</evidence>